<gene>
    <name evidence="2" type="ORF">C8J55DRAFT_554235</name>
</gene>
<evidence type="ECO:0000259" key="1">
    <source>
        <dbReference type="Pfam" id="PF08495"/>
    </source>
</evidence>
<protein>
    <recommendedName>
        <fullName evidence="1">FIST domain-containing protein</fullName>
    </recommendedName>
</protein>
<sequence length="428" mass="46458">MLHSTTIISRSSASVLSRLQRIKFQYASTPHTFLFALSATTQSSELSSLVDTLMDFSSTSSLGCLSAPLSSGYISCSIALFDPKNAISFRSTIAGQEKTQVGRWHAFRRKDERKEEDLTLLEGTVDWDRLWKSNGRGTRKDLPDELTRLDAEHASSILYFSDLSPEGLSSAISESFPGASQLGLLASSTPFITGRPVTLFHNQQILDSGAVGVAFTTPRSLHFDIPDDIQPLGDPLDVTSSEGNLINTLNFSNPTQLLLSRIRAAGIDTTSFTAIRFKDDMEFYLSVLPSLSPSVSAPYQLHAITAGDPSRGTLSLNTQTVAPPAGAKVQFFHRRSVKPLSLEAWRDSASIRHGTVAFTTASSPESLRDGDEGKLESTGEELVLENQFVVGSENGFVLSRAGECPWSCTAPGCIASISNSQFNRTQKY</sequence>
<name>A0A9W9AZM9_9AGAR</name>
<organism evidence="2 3">
    <name type="scientific">Lentinula lateritia</name>
    <dbReference type="NCBI Taxonomy" id="40482"/>
    <lineage>
        <taxon>Eukaryota</taxon>
        <taxon>Fungi</taxon>
        <taxon>Dikarya</taxon>
        <taxon>Basidiomycota</taxon>
        <taxon>Agaricomycotina</taxon>
        <taxon>Agaricomycetes</taxon>
        <taxon>Agaricomycetidae</taxon>
        <taxon>Agaricales</taxon>
        <taxon>Marasmiineae</taxon>
        <taxon>Omphalotaceae</taxon>
        <taxon>Lentinula</taxon>
    </lineage>
</organism>
<accession>A0A9W9AZM9</accession>
<dbReference type="Proteomes" id="UP001150238">
    <property type="component" value="Unassembled WGS sequence"/>
</dbReference>
<dbReference type="EMBL" id="JANVFS010000002">
    <property type="protein sequence ID" value="KAJ4494595.1"/>
    <property type="molecule type" value="Genomic_DNA"/>
</dbReference>
<evidence type="ECO:0000313" key="2">
    <source>
        <dbReference type="EMBL" id="KAJ4494595.1"/>
    </source>
</evidence>
<feature type="domain" description="FIST" evidence="1">
    <location>
        <begin position="142"/>
        <end position="250"/>
    </location>
</feature>
<reference evidence="2" key="2">
    <citation type="journal article" date="2023" name="Proc. Natl. Acad. Sci. U.S.A.">
        <title>A global phylogenomic analysis of the shiitake genus Lentinula.</title>
        <authorList>
            <person name="Sierra-Patev S."/>
            <person name="Min B."/>
            <person name="Naranjo-Ortiz M."/>
            <person name="Looney B."/>
            <person name="Konkel Z."/>
            <person name="Slot J.C."/>
            <person name="Sakamoto Y."/>
            <person name="Steenwyk J.L."/>
            <person name="Rokas A."/>
            <person name="Carro J."/>
            <person name="Camarero S."/>
            <person name="Ferreira P."/>
            <person name="Molpeceres G."/>
            <person name="Ruiz-Duenas F.J."/>
            <person name="Serrano A."/>
            <person name="Henrissat B."/>
            <person name="Drula E."/>
            <person name="Hughes K.W."/>
            <person name="Mata J.L."/>
            <person name="Ishikawa N.K."/>
            <person name="Vargas-Isla R."/>
            <person name="Ushijima S."/>
            <person name="Smith C.A."/>
            <person name="Donoghue J."/>
            <person name="Ahrendt S."/>
            <person name="Andreopoulos W."/>
            <person name="He G."/>
            <person name="LaButti K."/>
            <person name="Lipzen A."/>
            <person name="Ng V."/>
            <person name="Riley R."/>
            <person name="Sandor L."/>
            <person name="Barry K."/>
            <person name="Martinez A.T."/>
            <person name="Xiao Y."/>
            <person name="Gibbons J.G."/>
            <person name="Terashima K."/>
            <person name="Grigoriev I.V."/>
            <person name="Hibbett D."/>
        </authorList>
    </citation>
    <scope>NUCLEOTIDE SEQUENCE</scope>
    <source>
        <strain evidence="2">Sp2 HRB7682 ss15</strain>
    </source>
</reference>
<comment type="caution">
    <text evidence="2">The sequence shown here is derived from an EMBL/GenBank/DDBJ whole genome shotgun (WGS) entry which is preliminary data.</text>
</comment>
<proteinExistence type="predicted"/>
<dbReference type="Pfam" id="PF08495">
    <property type="entry name" value="FIST"/>
    <property type="match status" value="1"/>
</dbReference>
<evidence type="ECO:0000313" key="3">
    <source>
        <dbReference type="Proteomes" id="UP001150238"/>
    </source>
</evidence>
<dbReference type="AlphaFoldDB" id="A0A9W9AZM9"/>
<dbReference type="InterPro" id="IPR013702">
    <property type="entry name" value="FIST_domain_N"/>
</dbReference>
<reference evidence="2" key="1">
    <citation type="submission" date="2022-08" db="EMBL/GenBank/DDBJ databases">
        <authorList>
            <consortium name="DOE Joint Genome Institute"/>
            <person name="Min B."/>
            <person name="Riley R."/>
            <person name="Sierra-Patev S."/>
            <person name="Naranjo-Ortiz M."/>
            <person name="Looney B."/>
            <person name="Konkel Z."/>
            <person name="Slot J.C."/>
            <person name="Sakamoto Y."/>
            <person name="Steenwyk J.L."/>
            <person name="Rokas A."/>
            <person name="Carro J."/>
            <person name="Camarero S."/>
            <person name="Ferreira P."/>
            <person name="Molpeceres G."/>
            <person name="Ruiz-Duenas F.J."/>
            <person name="Serrano A."/>
            <person name="Henrissat B."/>
            <person name="Drula E."/>
            <person name="Hughes K.W."/>
            <person name="Mata J.L."/>
            <person name="Ishikawa N.K."/>
            <person name="Vargas-Isla R."/>
            <person name="Ushijima S."/>
            <person name="Smith C.A."/>
            <person name="Ahrendt S."/>
            <person name="Andreopoulos W."/>
            <person name="He G."/>
            <person name="Labutti K."/>
            <person name="Lipzen A."/>
            <person name="Ng V."/>
            <person name="Sandor L."/>
            <person name="Barry K."/>
            <person name="Martinez A.T."/>
            <person name="Xiao Y."/>
            <person name="Gibbons J.G."/>
            <person name="Terashima K."/>
            <person name="Hibbett D.S."/>
            <person name="Grigoriev I.V."/>
        </authorList>
    </citation>
    <scope>NUCLEOTIDE SEQUENCE</scope>
    <source>
        <strain evidence="2">Sp2 HRB7682 ss15</strain>
    </source>
</reference>